<dbReference type="InterPro" id="IPR017853">
    <property type="entry name" value="GH"/>
</dbReference>
<proteinExistence type="inferred from homology"/>
<keyword evidence="2" id="KW-0964">Secreted</keyword>
<keyword evidence="6" id="KW-0961">Cell wall biogenesis/degradation</keyword>
<sequence>MVLVEKIRGVNFGNWLVLEKWMHPELFAGTTAEDEDELCRQLPREELVRRLTEHRDTYITKDDFLYVREHGMNMVRIPVPHFIFGDDPAYCDPYVPCIEYLDRAFDWAEETGLQILVDLHTAPESQNGFDNGGICGVCKWAQSPERIDRVLLVLEKLAERYGKREGLWGIELLNEPISEQLWHHIQDRYLPHDPQRATGSDFVPLSVLQDFYKRGYEVLRRHMEESKAVVFHDGFRFDAWFNFMTEPEYKNVVLDAHWYLGMDLGSNLEELDFMRTIFHDHAEKLKLMEQVHPVIVGEWCLCHDSQSKRERTPLQEELFFRLVGDAQLAVWEDCSGYFFWSYKLISDPAGWDLRKCIERGWLPQNLTTGR</sequence>
<reference evidence="11 12" key="1">
    <citation type="submission" date="2022-06" db="EMBL/GenBank/DDBJ databases">
        <title>Isolation of gut microbiota from human fecal samples.</title>
        <authorList>
            <person name="Pamer E.G."/>
            <person name="Barat B."/>
            <person name="Waligurski E."/>
            <person name="Medina S."/>
            <person name="Paddock L."/>
            <person name="Mostad J."/>
        </authorList>
    </citation>
    <scope>NUCLEOTIDE SEQUENCE [LARGE SCALE GENOMIC DNA]</scope>
    <source>
        <strain evidence="11 12">DFI.9.73</strain>
    </source>
</reference>
<name>A0ABT1S342_9FIRM</name>
<evidence type="ECO:0000256" key="8">
    <source>
        <dbReference type="ARBA" id="ARBA00038929"/>
    </source>
</evidence>
<dbReference type="Proteomes" id="UP001524473">
    <property type="component" value="Unassembled WGS sequence"/>
</dbReference>
<comment type="catalytic activity">
    <reaction evidence="7">
        <text>Successive hydrolysis of beta-D-glucose units from the non-reducing ends of (1-&gt;3)-beta-D-glucans, releasing alpha-glucose.</text>
        <dbReference type="EC" id="3.2.1.58"/>
    </reaction>
</comment>
<dbReference type="PANTHER" id="PTHR31297:SF1">
    <property type="entry name" value="GLUCAN 1,3-BETA-GLUCOSIDASE I_II-RELATED"/>
    <property type="match status" value="1"/>
</dbReference>
<evidence type="ECO:0000256" key="2">
    <source>
        <dbReference type="ARBA" id="ARBA00022525"/>
    </source>
</evidence>
<evidence type="ECO:0000256" key="1">
    <source>
        <dbReference type="ARBA" id="ARBA00004613"/>
    </source>
</evidence>
<protein>
    <recommendedName>
        <fullName evidence="8">glucan 1,3-beta-glucosidase</fullName>
        <ecNumber evidence="8">3.2.1.58</ecNumber>
    </recommendedName>
</protein>
<evidence type="ECO:0000256" key="5">
    <source>
        <dbReference type="ARBA" id="ARBA00023295"/>
    </source>
</evidence>
<accession>A0ABT1S342</accession>
<dbReference type="PANTHER" id="PTHR31297">
    <property type="entry name" value="GLUCAN ENDO-1,6-BETA-GLUCOSIDASE B"/>
    <property type="match status" value="1"/>
</dbReference>
<keyword evidence="4 9" id="KW-0378">Hydrolase</keyword>
<evidence type="ECO:0000256" key="4">
    <source>
        <dbReference type="ARBA" id="ARBA00022801"/>
    </source>
</evidence>
<dbReference type="EMBL" id="JANFZH010000046">
    <property type="protein sequence ID" value="MCQ4841364.1"/>
    <property type="molecule type" value="Genomic_DNA"/>
</dbReference>
<evidence type="ECO:0000313" key="12">
    <source>
        <dbReference type="Proteomes" id="UP001524473"/>
    </source>
</evidence>
<comment type="caution">
    <text evidence="11">The sequence shown here is derived from an EMBL/GenBank/DDBJ whole genome shotgun (WGS) entry which is preliminary data.</text>
</comment>
<evidence type="ECO:0000256" key="7">
    <source>
        <dbReference type="ARBA" id="ARBA00036824"/>
    </source>
</evidence>
<gene>
    <name evidence="11" type="ORF">NE695_15740</name>
</gene>
<evidence type="ECO:0000256" key="3">
    <source>
        <dbReference type="ARBA" id="ARBA00022729"/>
    </source>
</evidence>
<evidence type="ECO:0000256" key="6">
    <source>
        <dbReference type="ARBA" id="ARBA00023316"/>
    </source>
</evidence>
<dbReference type="EC" id="3.2.1.58" evidence="8"/>
<keyword evidence="12" id="KW-1185">Reference proteome</keyword>
<feature type="domain" description="Glycoside hydrolase family 5" evidence="10">
    <location>
        <begin position="58"/>
        <end position="307"/>
    </location>
</feature>
<comment type="subcellular location">
    <subcellularLocation>
        <location evidence="1">Secreted</location>
    </subcellularLocation>
</comment>
<dbReference type="Gene3D" id="3.20.20.80">
    <property type="entry name" value="Glycosidases"/>
    <property type="match status" value="1"/>
</dbReference>
<keyword evidence="3" id="KW-0732">Signal</keyword>
<keyword evidence="5 9" id="KW-0326">Glycosidase</keyword>
<comment type="similarity">
    <text evidence="9">Belongs to the glycosyl hydrolase 5 (cellulase A) family.</text>
</comment>
<dbReference type="Pfam" id="PF00150">
    <property type="entry name" value="Cellulase"/>
    <property type="match status" value="1"/>
</dbReference>
<dbReference type="InterPro" id="IPR001547">
    <property type="entry name" value="Glyco_hydro_5"/>
</dbReference>
<dbReference type="SUPFAM" id="SSF51445">
    <property type="entry name" value="(Trans)glycosidases"/>
    <property type="match status" value="1"/>
</dbReference>
<dbReference type="InterPro" id="IPR050386">
    <property type="entry name" value="Glycosyl_hydrolase_5"/>
</dbReference>
<evidence type="ECO:0000256" key="9">
    <source>
        <dbReference type="RuleBase" id="RU361153"/>
    </source>
</evidence>
<evidence type="ECO:0000259" key="10">
    <source>
        <dbReference type="Pfam" id="PF00150"/>
    </source>
</evidence>
<organism evidence="11 12">
    <name type="scientific">Neglectibacter timonensis</name>
    <dbReference type="NCBI Taxonomy" id="1776382"/>
    <lineage>
        <taxon>Bacteria</taxon>
        <taxon>Bacillati</taxon>
        <taxon>Bacillota</taxon>
        <taxon>Clostridia</taxon>
        <taxon>Eubacteriales</taxon>
        <taxon>Oscillospiraceae</taxon>
        <taxon>Neglectibacter</taxon>
    </lineage>
</organism>
<evidence type="ECO:0000313" key="11">
    <source>
        <dbReference type="EMBL" id="MCQ4841364.1"/>
    </source>
</evidence>